<protein>
    <submittedName>
        <fullName evidence="2">Uncharacterized protein</fullName>
    </submittedName>
</protein>
<keyword evidence="1" id="KW-0812">Transmembrane</keyword>
<keyword evidence="3" id="KW-1185">Reference proteome</keyword>
<reference evidence="2" key="1">
    <citation type="submission" date="2020-11" db="EMBL/GenBank/DDBJ databases">
        <authorList>
            <consortium name="DOE Joint Genome Institute"/>
            <person name="Ahrendt S."/>
            <person name="Riley R."/>
            <person name="Andreopoulos W."/>
            <person name="Labutti K."/>
            <person name="Pangilinan J."/>
            <person name="Ruiz-Duenas F.J."/>
            <person name="Barrasa J.M."/>
            <person name="Sanchez-Garcia M."/>
            <person name="Camarero S."/>
            <person name="Miyauchi S."/>
            <person name="Serrano A."/>
            <person name="Linde D."/>
            <person name="Babiker R."/>
            <person name="Drula E."/>
            <person name="Ayuso-Fernandez I."/>
            <person name="Pacheco R."/>
            <person name="Padilla G."/>
            <person name="Ferreira P."/>
            <person name="Barriuso J."/>
            <person name="Kellner H."/>
            <person name="Castanera R."/>
            <person name="Alfaro M."/>
            <person name="Ramirez L."/>
            <person name="Pisabarro A.G."/>
            <person name="Kuo A."/>
            <person name="Tritt A."/>
            <person name="Lipzen A."/>
            <person name="He G."/>
            <person name="Yan M."/>
            <person name="Ng V."/>
            <person name="Cullen D."/>
            <person name="Martin F."/>
            <person name="Rosso M.-N."/>
            <person name="Henrissat B."/>
            <person name="Hibbett D."/>
            <person name="Martinez A.T."/>
            <person name="Grigoriev I.V."/>
        </authorList>
    </citation>
    <scope>NUCLEOTIDE SEQUENCE</scope>
    <source>
        <strain evidence="2">CBS 506.95</strain>
    </source>
</reference>
<keyword evidence="1" id="KW-0472">Membrane</keyword>
<feature type="transmembrane region" description="Helical" evidence="1">
    <location>
        <begin position="36"/>
        <end position="55"/>
    </location>
</feature>
<proteinExistence type="predicted"/>
<evidence type="ECO:0000313" key="3">
    <source>
        <dbReference type="Proteomes" id="UP000807306"/>
    </source>
</evidence>
<name>A0A9P6EEU1_9AGAR</name>
<keyword evidence="1" id="KW-1133">Transmembrane helix</keyword>
<gene>
    <name evidence="2" type="ORF">CPB83DRAFT_854664</name>
</gene>
<evidence type="ECO:0000256" key="1">
    <source>
        <dbReference type="SAM" id="Phobius"/>
    </source>
</evidence>
<sequence>MICRRVKVNDISGPNCLYRLFTCLLTAYQTDRRRELFVFCYVTALCKSIVGFRFFEA</sequence>
<comment type="caution">
    <text evidence="2">The sequence shown here is derived from an EMBL/GenBank/DDBJ whole genome shotgun (WGS) entry which is preliminary data.</text>
</comment>
<accession>A0A9P6EEU1</accession>
<dbReference type="EMBL" id="MU157854">
    <property type="protein sequence ID" value="KAF9528221.1"/>
    <property type="molecule type" value="Genomic_DNA"/>
</dbReference>
<dbReference type="Proteomes" id="UP000807306">
    <property type="component" value="Unassembled WGS sequence"/>
</dbReference>
<evidence type="ECO:0000313" key="2">
    <source>
        <dbReference type="EMBL" id="KAF9528221.1"/>
    </source>
</evidence>
<dbReference type="AlphaFoldDB" id="A0A9P6EEU1"/>
<organism evidence="2 3">
    <name type="scientific">Crepidotus variabilis</name>
    <dbReference type="NCBI Taxonomy" id="179855"/>
    <lineage>
        <taxon>Eukaryota</taxon>
        <taxon>Fungi</taxon>
        <taxon>Dikarya</taxon>
        <taxon>Basidiomycota</taxon>
        <taxon>Agaricomycotina</taxon>
        <taxon>Agaricomycetes</taxon>
        <taxon>Agaricomycetidae</taxon>
        <taxon>Agaricales</taxon>
        <taxon>Agaricineae</taxon>
        <taxon>Crepidotaceae</taxon>
        <taxon>Crepidotus</taxon>
    </lineage>
</organism>